<dbReference type="AlphaFoldDB" id="A0A1I2NIT7"/>
<evidence type="ECO:0000256" key="1">
    <source>
        <dbReference type="PIRSR" id="PIRSR038992-1"/>
    </source>
</evidence>
<dbReference type="InterPro" id="IPR050456">
    <property type="entry name" value="DeoC/FbaB_aldolase"/>
</dbReference>
<feature type="active site" description="Proton donor" evidence="1">
    <location>
        <position position="149"/>
    </location>
</feature>
<dbReference type="InterPro" id="IPR013785">
    <property type="entry name" value="Aldolase_TIM"/>
</dbReference>
<dbReference type="InterPro" id="IPR002915">
    <property type="entry name" value="DeoC/FbaB/LacD_aldolase"/>
</dbReference>
<dbReference type="SMART" id="SM01133">
    <property type="entry name" value="DeoC"/>
    <property type="match status" value="1"/>
</dbReference>
<proteinExistence type="predicted"/>
<reference evidence="2 3" key="1">
    <citation type="submission" date="2016-10" db="EMBL/GenBank/DDBJ databases">
        <authorList>
            <person name="de Groot N.N."/>
        </authorList>
    </citation>
    <scope>NUCLEOTIDE SEQUENCE [LARGE SCALE GENOMIC DNA]</scope>
    <source>
        <strain evidence="2 3">OK461</strain>
    </source>
</reference>
<accession>A0A1I2NIT7</accession>
<dbReference type="Gene3D" id="3.20.20.70">
    <property type="entry name" value="Aldolase class I"/>
    <property type="match status" value="1"/>
</dbReference>
<dbReference type="EMBL" id="FONR01000015">
    <property type="protein sequence ID" value="SFG03895.1"/>
    <property type="molecule type" value="Genomic_DNA"/>
</dbReference>
<sequence length="280" mass="28715">MVALTTGLDVRLSRLSRHRAGHFLFVPMDHSVADGPITTAARFNQLVSTVVDNGADAIVVHKGRARAVDPQLLRSCGLIVHLSASTPHAPDGDAKILVGDVADAVRAGADAVSVHVNIGADTEAAQLADLGTVARACQEWNLPLLAMVYPRGPRIADPHVPALLSHVVNIAADLGATMVKTTWAVPAEGMAEVTESCPIPVLVAGGPSDSGSLADYAATALDAGCRGLAVGRRVFESADPGAAVREVAAVVHGHRPGLATASVLPSLATVQHRASVPAQI</sequence>
<protein>
    <submittedName>
        <fullName evidence="2">2-amino-4,5-dihydroxy-6-oxo-7-(Phosphonooxy)heptanoate synthase</fullName>
    </submittedName>
</protein>
<dbReference type="GO" id="GO:0004332">
    <property type="term" value="F:fructose-bisphosphate aldolase activity"/>
    <property type="evidence" value="ECO:0007669"/>
    <property type="project" value="InterPro"/>
</dbReference>
<dbReference type="PIRSF" id="PIRSF038992">
    <property type="entry name" value="Aldolase_Ia"/>
    <property type="match status" value="1"/>
</dbReference>
<evidence type="ECO:0000313" key="2">
    <source>
        <dbReference type="EMBL" id="SFG03895.1"/>
    </source>
</evidence>
<dbReference type="PANTHER" id="PTHR47916">
    <property type="entry name" value="FRUCTOSE-BISPHOSPHATE ALDOLASE CLASS 1"/>
    <property type="match status" value="1"/>
</dbReference>
<name>A0A1I2NIT7_9ACTN</name>
<gene>
    <name evidence="2" type="ORF">SAMN02787118_11511</name>
</gene>
<dbReference type="RefSeq" id="WP_079174352.1">
    <property type="nucleotide sequence ID" value="NZ_FONR01000015.1"/>
</dbReference>
<evidence type="ECO:0000313" key="3">
    <source>
        <dbReference type="Proteomes" id="UP000181942"/>
    </source>
</evidence>
<dbReference type="InterPro" id="IPR041720">
    <property type="entry name" value="FbaB-like"/>
</dbReference>
<organism evidence="2 3">
    <name type="scientific">Streptomyces mirabilis</name>
    <dbReference type="NCBI Taxonomy" id="68239"/>
    <lineage>
        <taxon>Bacteria</taxon>
        <taxon>Bacillati</taxon>
        <taxon>Actinomycetota</taxon>
        <taxon>Actinomycetes</taxon>
        <taxon>Kitasatosporales</taxon>
        <taxon>Streptomycetaceae</taxon>
        <taxon>Streptomyces</taxon>
    </lineage>
</organism>
<feature type="active site" description="Schiff-base intermediate with dihydroxyacetone-P" evidence="1">
    <location>
        <position position="180"/>
    </location>
</feature>
<dbReference type="SUPFAM" id="SSF51569">
    <property type="entry name" value="Aldolase"/>
    <property type="match status" value="1"/>
</dbReference>
<dbReference type="PANTHER" id="PTHR47916:SF1">
    <property type="entry name" value="3-HYDROXY-5-PHOSPHONOOXYPENTANE-2,4-DIONE THIOLASE"/>
    <property type="match status" value="1"/>
</dbReference>
<dbReference type="Pfam" id="PF01791">
    <property type="entry name" value="DeoC"/>
    <property type="match status" value="1"/>
</dbReference>
<dbReference type="OrthoDB" id="9771504at2"/>
<dbReference type="NCBIfam" id="NF005556">
    <property type="entry name" value="PRK07226.1"/>
    <property type="match status" value="1"/>
</dbReference>
<dbReference type="Proteomes" id="UP000181942">
    <property type="component" value="Unassembled WGS sequence"/>
</dbReference>